<dbReference type="Pfam" id="PF01363">
    <property type="entry name" value="FYVE"/>
    <property type="match status" value="1"/>
</dbReference>
<feature type="compositionally biased region" description="Polar residues" evidence="5">
    <location>
        <begin position="366"/>
        <end position="397"/>
    </location>
</feature>
<proteinExistence type="predicted"/>
<dbReference type="AlphaFoldDB" id="A0A397AZJ9"/>
<keyword evidence="2 4" id="KW-0863">Zinc-finger</keyword>
<name>A0A397AZJ9_APHAT</name>
<dbReference type="CDD" id="cd15760">
    <property type="entry name" value="FYVE_scVPS27p_like"/>
    <property type="match status" value="1"/>
</dbReference>
<keyword evidence="1" id="KW-0479">Metal-binding</keyword>
<gene>
    <name evidence="7" type="ORF">DYB25_007467</name>
</gene>
<protein>
    <recommendedName>
        <fullName evidence="6">FYVE-type domain-containing protein</fullName>
    </recommendedName>
</protein>
<organism evidence="7 8">
    <name type="scientific">Aphanomyces astaci</name>
    <name type="common">Crayfish plague agent</name>
    <dbReference type="NCBI Taxonomy" id="112090"/>
    <lineage>
        <taxon>Eukaryota</taxon>
        <taxon>Sar</taxon>
        <taxon>Stramenopiles</taxon>
        <taxon>Oomycota</taxon>
        <taxon>Saprolegniomycetes</taxon>
        <taxon>Saprolegniales</taxon>
        <taxon>Verrucalvaceae</taxon>
        <taxon>Aphanomyces</taxon>
    </lineage>
</organism>
<evidence type="ECO:0000256" key="5">
    <source>
        <dbReference type="SAM" id="MobiDB-lite"/>
    </source>
</evidence>
<dbReference type="PANTHER" id="PTHR43102">
    <property type="entry name" value="SLR1143 PROTEIN"/>
    <property type="match status" value="1"/>
</dbReference>
<dbReference type="InterPro" id="IPR000306">
    <property type="entry name" value="Znf_FYVE"/>
</dbReference>
<comment type="caution">
    <text evidence="7">The sequence shown here is derived from an EMBL/GenBank/DDBJ whole genome shotgun (WGS) entry which is preliminary data.</text>
</comment>
<evidence type="ECO:0000313" key="7">
    <source>
        <dbReference type="EMBL" id="RHY11319.1"/>
    </source>
</evidence>
<evidence type="ECO:0000259" key="6">
    <source>
        <dbReference type="PROSITE" id="PS50178"/>
    </source>
</evidence>
<dbReference type="Gene3D" id="3.30.40.10">
    <property type="entry name" value="Zinc/RING finger domain, C3HC4 (zinc finger)"/>
    <property type="match status" value="1"/>
</dbReference>
<evidence type="ECO:0000256" key="1">
    <source>
        <dbReference type="ARBA" id="ARBA00022723"/>
    </source>
</evidence>
<feature type="region of interest" description="Disordered" evidence="5">
    <location>
        <begin position="434"/>
        <end position="453"/>
    </location>
</feature>
<accession>A0A397AZJ9</accession>
<dbReference type="PROSITE" id="PS50178">
    <property type="entry name" value="ZF_FYVE"/>
    <property type="match status" value="1"/>
</dbReference>
<dbReference type="InterPro" id="IPR023393">
    <property type="entry name" value="START-like_dom_sf"/>
</dbReference>
<evidence type="ECO:0000256" key="3">
    <source>
        <dbReference type="ARBA" id="ARBA00022833"/>
    </source>
</evidence>
<dbReference type="InterPro" id="IPR017455">
    <property type="entry name" value="Znf_FYVE-rel"/>
</dbReference>
<evidence type="ECO:0000256" key="4">
    <source>
        <dbReference type="PROSITE-ProRule" id="PRU00091"/>
    </source>
</evidence>
<dbReference type="VEuPathDB" id="FungiDB:H257_09451"/>
<dbReference type="SMART" id="SM00064">
    <property type="entry name" value="FYVE"/>
    <property type="match status" value="1"/>
</dbReference>
<feature type="compositionally biased region" description="Low complexity" evidence="5">
    <location>
        <begin position="346"/>
        <end position="365"/>
    </location>
</feature>
<reference evidence="7 8" key="1">
    <citation type="submission" date="2018-08" db="EMBL/GenBank/DDBJ databases">
        <title>Aphanomyces genome sequencing and annotation.</title>
        <authorList>
            <person name="Minardi D."/>
            <person name="Oidtmann B."/>
            <person name="Van Der Giezen M."/>
            <person name="Studholme D.J."/>
        </authorList>
    </citation>
    <scope>NUCLEOTIDE SEQUENCE [LARGE SCALE GENOMIC DNA]</scope>
    <source>
        <strain evidence="7 8">Yx</strain>
    </source>
</reference>
<dbReference type="InterPro" id="IPR013083">
    <property type="entry name" value="Znf_RING/FYVE/PHD"/>
</dbReference>
<dbReference type="SUPFAM" id="SSF55961">
    <property type="entry name" value="Bet v1-like"/>
    <property type="match status" value="1"/>
</dbReference>
<dbReference type="SUPFAM" id="SSF57903">
    <property type="entry name" value="FYVE/PHD zinc finger"/>
    <property type="match status" value="1"/>
</dbReference>
<sequence>MMDVEFVGGGSHLTDKIFGDQVQALRPKTLKPVTEGALVRLMQERSAEMVRMHTSEKKACRLSFVKEKRGVSVFEGTNPRNRFMVKGETTVRASIEDILCSFLMGSTSEFDATLYKLFDLYANKGATLAFVTNHPISVHWMALNTDKLETRDVVFASTAQLYEQTTGGSLVGMDDHSDGIVTAGSLVWESVDLAREIPLLRQKLTGYARYYLRTCGFYVEQTNDADITRVSFVLSAKNEAGYIRDSKWMQSLVTMCVANLARTLRKLELVPKHSWKESEHCVLCRKTFRAFRRRHHCRLCGNSVCSDCSKSIAVDGRPVVDQGQLVHVSRVRSCTTCFETSSVRGASSSSLRSSSEYSASNRSNATMSFNEPNGRSSMRSNASTTKSIDHSQGSDVGSNLVRGTHSSFASSFSVEQLHSLDELMAATAALQVATTVSQPPPPAPPSRHPVTANAAANPPLARQDLKNESAFFALRSDEGHFHYQEQAQGSPSRDSYNTLDDRSSASSSVVYDIDGTNGFDITGLCSRDRLQPDPEPAAFSQFKVLDDAIPPPAWRPLAVCNTSTASSSSGLGGGKPVNMRGDMILLE</sequence>
<feature type="compositionally biased region" description="Pro residues" evidence="5">
    <location>
        <begin position="438"/>
        <end position="447"/>
    </location>
</feature>
<dbReference type="InterPro" id="IPR011011">
    <property type="entry name" value="Znf_FYVE_PHD"/>
</dbReference>
<dbReference type="EMBL" id="QUTA01006396">
    <property type="protein sequence ID" value="RHY11319.1"/>
    <property type="molecule type" value="Genomic_DNA"/>
</dbReference>
<dbReference type="GO" id="GO:0008270">
    <property type="term" value="F:zinc ion binding"/>
    <property type="evidence" value="ECO:0007669"/>
    <property type="project" value="UniProtKB-KW"/>
</dbReference>
<keyword evidence="3" id="KW-0862">Zinc</keyword>
<evidence type="ECO:0000313" key="8">
    <source>
        <dbReference type="Proteomes" id="UP000266239"/>
    </source>
</evidence>
<dbReference type="Gene3D" id="3.30.530.20">
    <property type="match status" value="1"/>
</dbReference>
<dbReference type="Proteomes" id="UP000266239">
    <property type="component" value="Unassembled WGS sequence"/>
</dbReference>
<dbReference type="PANTHER" id="PTHR43102:SF2">
    <property type="entry name" value="GAF DOMAIN-CONTAINING PROTEIN"/>
    <property type="match status" value="1"/>
</dbReference>
<feature type="region of interest" description="Disordered" evidence="5">
    <location>
        <begin position="346"/>
        <end position="399"/>
    </location>
</feature>
<feature type="domain" description="FYVE-type" evidence="6">
    <location>
        <begin position="275"/>
        <end position="342"/>
    </location>
</feature>
<evidence type="ECO:0000256" key="2">
    <source>
        <dbReference type="ARBA" id="ARBA00022771"/>
    </source>
</evidence>